<organism evidence="8 9">
    <name type="scientific">Luteolibacter soli</name>
    <dbReference type="NCBI Taxonomy" id="3135280"/>
    <lineage>
        <taxon>Bacteria</taxon>
        <taxon>Pseudomonadati</taxon>
        <taxon>Verrucomicrobiota</taxon>
        <taxon>Verrucomicrobiia</taxon>
        <taxon>Verrucomicrobiales</taxon>
        <taxon>Verrucomicrobiaceae</taxon>
        <taxon>Luteolibacter</taxon>
    </lineage>
</organism>
<dbReference type="NCBIfam" id="NF006847">
    <property type="entry name" value="PRK09358.1-2"/>
    <property type="match status" value="1"/>
</dbReference>
<evidence type="ECO:0000256" key="2">
    <source>
        <dbReference type="ARBA" id="ARBA00006676"/>
    </source>
</evidence>
<evidence type="ECO:0000256" key="4">
    <source>
        <dbReference type="ARBA" id="ARBA00022723"/>
    </source>
</evidence>
<dbReference type="EC" id="3.5.4.4" evidence="3"/>
<dbReference type="NCBIfam" id="TIGR01430">
    <property type="entry name" value="aden_deam"/>
    <property type="match status" value="1"/>
</dbReference>
<sequence length="392" mass="44010">MTDERYPEFHPVAPLPTGKDLVAALDFRRLPKILLHEHLDGGLRPASIIELARDQGYGGLPTSDPDDLAKWFHRGAQKGNLPEYLEGFAHTIAVMQTRDALSRVACEFIEDMAKDGVVYAEVRFAPVFHTGKGLTQDEVVEAVIAGLEEGRKRFGVEWGLIICAMRDRTDSLEAAELAIRWRDHGVVGFDLAGGEYGHPPKKHIEAFQAIERANFYITIHAGEAFGPESIWQALQWCGAHRLGHGTRLRYDIEVQPDGSLKLGRLAQYILDRRVPLEMCLSSNVHTGACASFEEHPFALFHRAGFRVFLNTDDRLMSDTEMSKELAIATSTFGLSLVELEKMTMNAMKSSFIPHQRRVELIRHRLLPTYSMLFAELTAKAFASQLPSNPYLR</sequence>
<keyword evidence="5 8" id="KW-0378">Hydrolase</keyword>
<reference evidence="8 9" key="1">
    <citation type="submission" date="2024-04" db="EMBL/GenBank/DDBJ databases">
        <title>Luteolibacter sp. isolated from soil.</title>
        <authorList>
            <person name="An J."/>
        </authorList>
    </citation>
    <scope>NUCLEOTIDE SEQUENCE [LARGE SCALE GENOMIC DNA]</scope>
    <source>
        <strain evidence="8 9">Y139</strain>
    </source>
</reference>
<keyword evidence="6" id="KW-0862">Zinc</keyword>
<dbReference type="SUPFAM" id="SSF51556">
    <property type="entry name" value="Metallo-dependent hydrolases"/>
    <property type="match status" value="1"/>
</dbReference>
<dbReference type="PANTHER" id="PTHR11409:SF43">
    <property type="entry name" value="ADENOSINE DEAMINASE"/>
    <property type="match status" value="1"/>
</dbReference>
<evidence type="ECO:0000313" key="8">
    <source>
        <dbReference type="EMBL" id="MEK7953349.1"/>
    </source>
</evidence>
<name>A0ABU9AZZ2_9BACT</name>
<evidence type="ECO:0000313" key="9">
    <source>
        <dbReference type="Proteomes" id="UP001371305"/>
    </source>
</evidence>
<evidence type="ECO:0000256" key="3">
    <source>
        <dbReference type="ARBA" id="ARBA00012784"/>
    </source>
</evidence>
<dbReference type="GO" id="GO:0016787">
    <property type="term" value="F:hydrolase activity"/>
    <property type="evidence" value="ECO:0007669"/>
    <property type="project" value="UniProtKB-KW"/>
</dbReference>
<evidence type="ECO:0000256" key="5">
    <source>
        <dbReference type="ARBA" id="ARBA00022801"/>
    </source>
</evidence>
<protein>
    <recommendedName>
        <fullName evidence="3">adenosine deaminase</fullName>
        <ecNumber evidence="3">3.5.4.4</ecNumber>
    </recommendedName>
</protein>
<accession>A0ABU9AZZ2</accession>
<gene>
    <name evidence="8" type="ORF">WKV53_22735</name>
</gene>
<evidence type="ECO:0000256" key="1">
    <source>
        <dbReference type="ARBA" id="ARBA00001947"/>
    </source>
</evidence>
<keyword evidence="9" id="KW-1185">Reference proteome</keyword>
<dbReference type="EMBL" id="JBBUKT010000011">
    <property type="protein sequence ID" value="MEK7953349.1"/>
    <property type="molecule type" value="Genomic_DNA"/>
</dbReference>
<dbReference type="Pfam" id="PF00962">
    <property type="entry name" value="A_deaminase"/>
    <property type="match status" value="1"/>
</dbReference>
<dbReference type="Gene3D" id="3.20.20.140">
    <property type="entry name" value="Metal-dependent hydrolases"/>
    <property type="match status" value="1"/>
</dbReference>
<dbReference type="PANTHER" id="PTHR11409">
    <property type="entry name" value="ADENOSINE DEAMINASE"/>
    <property type="match status" value="1"/>
</dbReference>
<comment type="similarity">
    <text evidence="2">Belongs to the metallo-dependent hydrolases superfamily. Adenosine and AMP deaminases family.</text>
</comment>
<feature type="domain" description="Adenosine deaminase" evidence="7">
    <location>
        <begin position="31"/>
        <end position="361"/>
    </location>
</feature>
<proteinExistence type="inferred from homology"/>
<keyword evidence="4" id="KW-0479">Metal-binding</keyword>
<dbReference type="InterPro" id="IPR001365">
    <property type="entry name" value="A_deaminase_dom"/>
</dbReference>
<dbReference type="InterPro" id="IPR032466">
    <property type="entry name" value="Metal_Hydrolase"/>
</dbReference>
<evidence type="ECO:0000256" key="6">
    <source>
        <dbReference type="ARBA" id="ARBA00022833"/>
    </source>
</evidence>
<comment type="caution">
    <text evidence="8">The sequence shown here is derived from an EMBL/GenBank/DDBJ whole genome shotgun (WGS) entry which is preliminary data.</text>
</comment>
<comment type="cofactor">
    <cofactor evidence="1">
        <name>Zn(2+)</name>
        <dbReference type="ChEBI" id="CHEBI:29105"/>
    </cofactor>
</comment>
<dbReference type="InterPro" id="IPR006330">
    <property type="entry name" value="Ado/ade_deaminase"/>
</dbReference>
<evidence type="ECO:0000259" key="7">
    <source>
        <dbReference type="Pfam" id="PF00962"/>
    </source>
</evidence>
<dbReference type="Proteomes" id="UP001371305">
    <property type="component" value="Unassembled WGS sequence"/>
</dbReference>